<accession>A0A0G1XPE8</accession>
<evidence type="ECO:0000313" key="2">
    <source>
        <dbReference type="Proteomes" id="UP000034054"/>
    </source>
</evidence>
<evidence type="ECO:0000313" key="1">
    <source>
        <dbReference type="EMBL" id="KKW32745.1"/>
    </source>
</evidence>
<dbReference type="Proteomes" id="UP000034054">
    <property type="component" value="Unassembled WGS sequence"/>
</dbReference>
<name>A0A0G1XPE8_9BACT</name>
<reference evidence="1 2" key="1">
    <citation type="journal article" date="2015" name="Nature">
        <title>rRNA introns, odd ribosomes, and small enigmatic genomes across a large radiation of phyla.</title>
        <authorList>
            <person name="Brown C.T."/>
            <person name="Hug L.A."/>
            <person name="Thomas B.C."/>
            <person name="Sharon I."/>
            <person name="Castelle C.J."/>
            <person name="Singh A."/>
            <person name="Wilkins M.J."/>
            <person name="Williams K.H."/>
            <person name="Banfield J.F."/>
        </authorList>
    </citation>
    <scope>NUCLEOTIDE SEQUENCE [LARGE SCALE GENOMIC DNA]</scope>
</reference>
<protein>
    <submittedName>
        <fullName evidence="1">Uncharacterized protein</fullName>
    </submittedName>
</protein>
<comment type="caution">
    <text evidence="1">The sequence shown here is derived from an EMBL/GenBank/DDBJ whole genome shotgun (WGS) entry which is preliminary data.</text>
</comment>
<proteinExistence type="predicted"/>
<dbReference type="AlphaFoldDB" id="A0A0G1XPE8"/>
<dbReference type="EMBL" id="LCRH01000018">
    <property type="protein sequence ID" value="KKW32745.1"/>
    <property type="molecule type" value="Genomic_DNA"/>
</dbReference>
<organism evidence="1 2">
    <name type="scientific">Candidatus Uhrbacteria bacterium GW2011_GWA2_52_8d</name>
    <dbReference type="NCBI Taxonomy" id="1618979"/>
    <lineage>
        <taxon>Bacteria</taxon>
        <taxon>Candidatus Uhriibacteriota</taxon>
    </lineage>
</organism>
<gene>
    <name evidence="1" type="ORF">UY76_C0018G0008</name>
</gene>
<sequence>MGRHNGHSSTFSSRWALIGLVIAVFFFYLSGDHTSLAQIEGKHSTNTVTSTESEQRPVSPFSTHQPSLEETMFSFFQMHPDPGVREEVPRLIRSFQMRTNWNTTGGAATFMRYPNPKHGGEVVSVLTMSRDLFEEKNRARGQMVVYHEYQHYLQWRSGTIPEEAFLYVPWPDEDLPRICKEKWYAEVEAYQKECEFGRQGGLLGQLDPHEGLAHICAAAQVQFASTLKRILPLGDPSAKVCASTWNTI</sequence>